<organism evidence="1 2">
    <name type="scientific">Kribbella sancticallisti</name>
    <dbReference type="NCBI Taxonomy" id="460087"/>
    <lineage>
        <taxon>Bacteria</taxon>
        <taxon>Bacillati</taxon>
        <taxon>Actinomycetota</taxon>
        <taxon>Actinomycetes</taxon>
        <taxon>Propionibacteriales</taxon>
        <taxon>Kribbellaceae</taxon>
        <taxon>Kribbella</taxon>
    </lineage>
</organism>
<keyword evidence="2" id="KW-1185">Reference proteome</keyword>
<comment type="caution">
    <text evidence="1">The sequence shown here is derived from an EMBL/GenBank/DDBJ whole genome shotgun (WGS) entry which is preliminary data.</text>
</comment>
<accession>A0ABN2ETH3</accession>
<dbReference type="Proteomes" id="UP001500393">
    <property type="component" value="Unassembled WGS sequence"/>
</dbReference>
<name>A0ABN2ETH3_9ACTN</name>
<gene>
    <name evidence="1" type="ORF">GCM10009789_82530</name>
</gene>
<proteinExistence type="predicted"/>
<sequence length="368" mass="40946">MSRKDILYVDPSSNLIVSTKFSSSSEEQGTFVFEEEYREPANSYTVWLMSNAVPALDEYLEGRLGWSPAGDPAERLVHCLEELIARGELSPAGGRSALREQVFTWCEEAGLSPKRGGVNRREVVLARGMVTIEVTVDSTSRKVIFQEVHGPLDQRAGLYQIQLGHSTVEAVTALLEERSAKPVPEPDGDWQERLLKAFRAVADLLAPGERPMEARDRVAGWLAAAGIPFQSYGSEWQTTLLKVHRRRNDCVFSLRVTLDPERGDEGIRFTEFYDYLPLADDPGREYGYTVHAPYDALPRLVDFLEESTGSNPAGSLQTRLIDCFAALIAEGELGDGLPLRENHLRVAGWFEAAGVPADTETWSWINSE</sequence>
<evidence type="ECO:0000313" key="2">
    <source>
        <dbReference type="Proteomes" id="UP001500393"/>
    </source>
</evidence>
<dbReference type="RefSeq" id="WP_344222229.1">
    <property type="nucleotide sequence ID" value="NZ_BAAAOS010000064.1"/>
</dbReference>
<evidence type="ECO:0000313" key="1">
    <source>
        <dbReference type="EMBL" id="GAA1615971.1"/>
    </source>
</evidence>
<protein>
    <submittedName>
        <fullName evidence="1">Uncharacterized protein</fullName>
    </submittedName>
</protein>
<dbReference type="EMBL" id="BAAAOS010000064">
    <property type="protein sequence ID" value="GAA1615971.1"/>
    <property type="molecule type" value="Genomic_DNA"/>
</dbReference>
<reference evidence="1 2" key="1">
    <citation type="journal article" date="2019" name="Int. J. Syst. Evol. Microbiol.">
        <title>The Global Catalogue of Microorganisms (GCM) 10K type strain sequencing project: providing services to taxonomists for standard genome sequencing and annotation.</title>
        <authorList>
            <consortium name="The Broad Institute Genomics Platform"/>
            <consortium name="The Broad Institute Genome Sequencing Center for Infectious Disease"/>
            <person name="Wu L."/>
            <person name="Ma J."/>
        </authorList>
    </citation>
    <scope>NUCLEOTIDE SEQUENCE [LARGE SCALE GENOMIC DNA]</scope>
    <source>
        <strain evidence="1 2">JCM 14969</strain>
    </source>
</reference>